<keyword evidence="5" id="KW-1133">Transmembrane helix</keyword>
<organism evidence="8 9">
    <name type="scientific">Paraburkholderia phenazinium</name>
    <dbReference type="NCBI Taxonomy" id="60549"/>
    <lineage>
        <taxon>Bacteria</taxon>
        <taxon>Pseudomonadati</taxon>
        <taxon>Pseudomonadota</taxon>
        <taxon>Betaproteobacteria</taxon>
        <taxon>Burkholderiales</taxon>
        <taxon>Burkholderiaceae</taxon>
        <taxon>Paraburkholderia</taxon>
    </lineage>
</organism>
<reference evidence="8 9" key="1">
    <citation type="submission" date="2016-11" db="EMBL/GenBank/DDBJ databases">
        <authorList>
            <person name="Jaros S."/>
            <person name="Januszkiewicz K."/>
            <person name="Wedrychowicz H."/>
        </authorList>
    </citation>
    <scope>NUCLEOTIDE SEQUENCE [LARGE SCALE GENOMIC DNA]</scope>
    <source>
        <strain evidence="8 9">GAS86</strain>
    </source>
</reference>
<gene>
    <name evidence="8" type="ORF">SAMN05444168_7350</name>
</gene>
<keyword evidence="2" id="KW-1003">Cell membrane</keyword>
<dbReference type="GO" id="GO:0005886">
    <property type="term" value="C:plasma membrane"/>
    <property type="evidence" value="ECO:0007669"/>
    <property type="project" value="UniProtKB-SubCell"/>
</dbReference>
<sequence>MRSRPLPSAVWLVPLAAALLCLALLVPRLMQQGPEVDVSFLTAEGLEVGKTRVRYRDVEIGKLTGLQLSNDRTHVLAAVQLDAPARRFATCGTRFWVVRPRIETGGISGLATVISGPYIAADVGSSSTRCKEFTGLETPPLLTSGQDGRRFVLHTESLGSLNVGAPVYFRHVQVGQVIGYALAGDGAQVDIDVFVKAPYDRYVTAATQWWHASGIDLRLDSNGLKLDTQSVATILSGGVVFDLPRSQVAQPQSADGTAFDLAANREDAIHRADDGPAAAVSLRFTQSVRGLSVGAPVDFHGVELGRVSAIDVDFNRSRGSFDMVVALNLYPYRLGQRYREAIGKGDSEAGRALLRQMVARGLRGQLRMGSVLTGQRYVALDFFPHVSAASIDTRRSPVELPTVPSTLDELQDQLASIVSKLDRVPFDQLGNNLNKALVNANTLFQQVNTELIPQARTTLTAATQSFNAANATLQQDSPMQSDVHEALTELRRTLVSLNALSDYLERHPEAIVWGKSDGH</sequence>
<dbReference type="Proteomes" id="UP000184693">
    <property type="component" value="Unassembled WGS sequence"/>
</dbReference>
<dbReference type="PANTHER" id="PTHR30462">
    <property type="entry name" value="INTERMEMBRANE TRANSPORT PROTEIN PQIB-RELATED"/>
    <property type="match status" value="1"/>
</dbReference>
<dbReference type="AlphaFoldDB" id="A0A1N6KJW8"/>
<feature type="domain" description="Mce/MlaD" evidence="7">
    <location>
        <begin position="148"/>
        <end position="215"/>
    </location>
</feature>
<keyword evidence="3" id="KW-0997">Cell inner membrane</keyword>
<dbReference type="PANTHER" id="PTHR30462:SF0">
    <property type="entry name" value="INTERMEMBRANE TRANSPORT PROTEIN YEBT"/>
    <property type="match status" value="1"/>
</dbReference>
<evidence type="ECO:0000256" key="6">
    <source>
        <dbReference type="ARBA" id="ARBA00023136"/>
    </source>
</evidence>
<comment type="subcellular location">
    <subcellularLocation>
        <location evidence="1">Cell inner membrane</location>
    </subcellularLocation>
</comment>
<evidence type="ECO:0000259" key="7">
    <source>
        <dbReference type="Pfam" id="PF02470"/>
    </source>
</evidence>
<evidence type="ECO:0000256" key="5">
    <source>
        <dbReference type="ARBA" id="ARBA00022989"/>
    </source>
</evidence>
<keyword evidence="4" id="KW-0812">Transmembrane</keyword>
<dbReference type="InterPro" id="IPR051800">
    <property type="entry name" value="PqiA-PqiB_transport"/>
</dbReference>
<proteinExistence type="predicted"/>
<dbReference type="Pfam" id="PF02470">
    <property type="entry name" value="MlaD"/>
    <property type="match status" value="3"/>
</dbReference>
<evidence type="ECO:0000256" key="4">
    <source>
        <dbReference type="ARBA" id="ARBA00022692"/>
    </source>
</evidence>
<accession>A0A1N6KJW8</accession>
<evidence type="ECO:0000313" key="9">
    <source>
        <dbReference type="Proteomes" id="UP000184693"/>
    </source>
</evidence>
<dbReference type="InterPro" id="IPR003399">
    <property type="entry name" value="Mce/MlaD"/>
</dbReference>
<dbReference type="OrthoDB" id="9806984at2"/>
<evidence type="ECO:0000256" key="1">
    <source>
        <dbReference type="ARBA" id="ARBA00004533"/>
    </source>
</evidence>
<dbReference type="RefSeq" id="WP_074269044.1">
    <property type="nucleotide sequence ID" value="NZ_FSRM01000002.1"/>
</dbReference>
<evidence type="ECO:0000313" key="8">
    <source>
        <dbReference type="EMBL" id="SIO56606.1"/>
    </source>
</evidence>
<feature type="domain" description="Mce/MlaD" evidence="7">
    <location>
        <begin position="280"/>
        <end position="382"/>
    </location>
</feature>
<feature type="domain" description="Mce/MlaD" evidence="7">
    <location>
        <begin position="33"/>
        <end position="107"/>
    </location>
</feature>
<keyword evidence="6" id="KW-0472">Membrane</keyword>
<name>A0A1N6KJW8_9BURK</name>
<evidence type="ECO:0000256" key="3">
    <source>
        <dbReference type="ARBA" id="ARBA00022519"/>
    </source>
</evidence>
<evidence type="ECO:0000256" key="2">
    <source>
        <dbReference type="ARBA" id="ARBA00022475"/>
    </source>
</evidence>
<protein>
    <submittedName>
        <fullName evidence="8">Paraquat-inducible protein B</fullName>
    </submittedName>
</protein>
<dbReference type="EMBL" id="FSRM01000002">
    <property type="protein sequence ID" value="SIO56606.1"/>
    <property type="molecule type" value="Genomic_DNA"/>
</dbReference>